<proteinExistence type="predicted"/>
<dbReference type="EMBL" id="FUHW01000023">
    <property type="protein sequence ID" value="SJM59739.1"/>
    <property type="molecule type" value="Genomic_DNA"/>
</dbReference>
<dbReference type="SUPFAM" id="SSF55729">
    <property type="entry name" value="Acyl-CoA N-acyltransferases (Nat)"/>
    <property type="match status" value="1"/>
</dbReference>
<organism evidence="2 3">
    <name type="scientific">Arthrobacter rhombi</name>
    <dbReference type="NCBI Taxonomy" id="71253"/>
    <lineage>
        <taxon>Bacteria</taxon>
        <taxon>Bacillati</taxon>
        <taxon>Actinomycetota</taxon>
        <taxon>Actinomycetes</taxon>
        <taxon>Micrococcales</taxon>
        <taxon>Micrococcaceae</taxon>
        <taxon>Arthrobacter</taxon>
    </lineage>
</organism>
<evidence type="ECO:0000313" key="3">
    <source>
        <dbReference type="Proteomes" id="UP000195913"/>
    </source>
</evidence>
<evidence type="ECO:0000259" key="1">
    <source>
        <dbReference type="PROSITE" id="PS51186"/>
    </source>
</evidence>
<name>A0A1R4FUZ4_9MICC</name>
<dbReference type="InterPro" id="IPR016181">
    <property type="entry name" value="Acyl_CoA_acyltransferase"/>
</dbReference>
<dbReference type="Pfam" id="PF13302">
    <property type="entry name" value="Acetyltransf_3"/>
    <property type="match status" value="1"/>
</dbReference>
<dbReference type="Gene3D" id="3.40.630.30">
    <property type="match status" value="1"/>
</dbReference>
<dbReference type="GO" id="GO:1990189">
    <property type="term" value="F:protein N-terminal-serine acetyltransferase activity"/>
    <property type="evidence" value="ECO:0007669"/>
    <property type="project" value="TreeGrafter"/>
</dbReference>
<sequence>MFIMTLTWSTTHPILKSSTNGGAGIVLRPWSPEDADSIYQACQDPEIIRWTTVPYPYTQDHAVSFADFSAATWREQAGASFAVVDESTDAVLASCGLVDVDQTNATVEVGYWVAPWARGRGVATAATKAVSRWAIEDLGAQRVSLEAASENHGSQQVALKAGFTREGIQRSKAARFGERHDMVLFSLLPGDGAS</sequence>
<protein>
    <submittedName>
        <fullName evidence="2">Acetyltransferase</fullName>
    </submittedName>
</protein>
<accession>A0A1R4FUZ4</accession>
<dbReference type="PROSITE" id="PS51186">
    <property type="entry name" value="GNAT"/>
    <property type="match status" value="1"/>
</dbReference>
<dbReference type="InterPro" id="IPR000182">
    <property type="entry name" value="GNAT_dom"/>
</dbReference>
<keyword evidence="2" id="KW-0808">Transferase</keyword>
<dbReference type="GO" id="GO:0008999">
    <property type="term" value="F:protein-N-terminal-alanine acetyltransferase activity"/>
    <property type="evidence" value="ECO:0007669"/>
    <property type="project" value="TreeGrafter"/>
</dbReference>
<evidence type="ECO:0000313" key="2">
    <source>
        <dbReference type="EMBL" id="SJM59739.1"/>
    </source>
</evidence>
<dbReference type="CDD" id="cd04301">
    <property type="entry name" value="NAT_SF"/>
    <property type="match status" value="1"/>
</dbReference>
<keyword evidence="3" id="KW-1185">Reference proteome</keyword>
<dbReference type="GO" id="GO:0005737">
    <property type="term" value="C:cytoplasm"/>
    <property type="evidence" value="ECO:0007669"/>
    <property type="project" value="TreeGrafter"/>
</dbReference>
<dbReference type="InterPro" id="IPR051908">
    <property type="entry name" value="Ribosomal_N-acetyltransferase"/>
</dbReference>
<reference evidence="2 3" key="1">
    <citation type="submission" date="2017-02" db="EMBL/GenBank/DDBJ databases">
        <authorList>
            <person name="Peterson S.W."/>
        </authorList>
    </citation>
    <scope>NUCLEOTIDE SEQUENCE [LARGE SCALE GENOMIC DNA]</scope>
    <source>
        <strain evidence="2 3">B Ar 00.02</strain>
    </source>
</reference>
<dbReference type="PANTHER" id="PTHR43441:SF10">
    <property type="entry name" value="ACETYLTRANSFERASE"/>
    <property type="match status" value="1"/>
</dbReference>
<dbReference type="PANTHER" id="PTHR43441">
    <property type="entry name" value="RIBOSOMAL-PROTEIN-SERINE ACETYLTRANSFERASE"/>
    <property type="match status" value="1"/>
</dbReference>
<feature type="domain" description="N-acetyltransferase" evidence="1">
    <location>
        <begin position="25"/>
        <end position="189"/>
    </location>
</feature>
<dbReference type="Proteomes" id="UP000195913">
    <property type="component" value="Unassembled WGS sequence"/>
</dbReference>
<gene>
    <name evidence="2" type="ORF">FM101_05970</name>
</gene>
<dbReference type="AlphaFoldDB" id="A0A1R4FUZ4"/>